<comment type="caution">
    <text evidence="3">The sequence shown here is derived from an EMBL/GenBank/DDBJ whole genome shotgun (WGS) entry which is preliminary data.</text>
</comment>
<dbReference type="InterPro" id="IPR029071">
    <property type="entry name" value="Ubiquitin-like_domsf"/>
</dbReference>
<feature type="domain" description="PRP1 splicing factor N-terminal" evidence="2">
    <location>
        <begin position="62"/>
        <end position="127"/>
    </location>
</feature>
<dbReference type="Proteomes" id="UP000626092">
    <property type="component" value="Unassembled WGS sequence"/>
</dbReference>
<evidence type="ECO:0000313" key="4">
    <source>
        <dbReference type="Proteomes" id="UP000626092"/>
    </source>
</evidence>
<evidence type="ECO:0000313" key="3">
    <source>
        <dbReference type="EMBL" id="KAF7126578.1"/>
    </source>
</evidence>
<proteinExistence type="predicted"/>
<accession>A0A834LAK6</accession>
<protein>
    <recommendedName>
        <fullName evidence="2">PRP1 splicing factor N-terminal domain-containing protein</fullName>
    </recommendedName>
</protein>
<dbReference type="Pfam" id="PF06424">
    <property type="entry name" value="PRP1_N"/>
    <property type="match status" value="1"/>
</dbReference>
<dbReference type="InterPro" id="IPR010491">
    <property type="entry name" value="PRP1_N"/>
</dbReference>
<feature type="compositionally biased region" description="Acidic residues" evidence="1">
    <location>
        <begin position="68"/>
        <end position="79"/>
    </location>
</feature>
<sequence>MVPVISMDNETLTLDLDLTTTSLDSLHLAIERESGVPASHQRLFFSFRQLIGTGLAGVGCGRGKGPSGEEEEEEEEEENEKAYDENQKFDKFEGNDVGLFAWTKYAEEADVVREEMDKRMDSRRKIVAGDRKVSGVEP</sequence>
<dbReference type="Gene3D" id="3.10.20.90">
    <property type="entry name" value="Phosphatidylinositol 3-kinase Catalytic Subunit, Chain A, domain 1"/>
    <property type="match status" value="1"/>
</dbReference>
<reference evidence="3" key="1">
    <citation type="submission" date="2019-11" db="EMBL/GenBank/DDBJ databases">
        <authorList>
            <person name="Liu Y."/>
            <person name="Hou J."/>
            <person name="Li T.-Q."/>
            <person name="Guan C.-H."/>
            <person name="Wu X."/>
            <person name="Wu H.-Z."/>
            <person name="Ling F."/>
            <person name="Zhang R."/>
            <person name="Shi X.-G."/>
            <person name="Ren J.-P."/>
            <person name="Chen E.-F."/>
            <person name="Sun J.-M."/>
        </authorList>
    </citation>
    <scope>NUCLEOTIDE SEQUENCE</scope>
    <source>
        <strain evidence="3">Adult_tree_wgs_1</strain>
        <tissue evidence="3">Leaves</tissue>
    </source>
</reference>
<gene>
    <name evidence="3" type="ORF">RHSIM_Rhsim11G0018200</name>
</gene>
<keyword evidence="4" id="KW-1185">Reference proteome</keyword>
<name>A0A834LAK6_RHOSS</name>
<feature type="region of interest" description="Disordered" evidence="1">
    <location>
        <begin position="58"/>
        <end position="88"/>
    </location>
</feature>
<organism evidence="3 4">
    <name type="scientific">Rhododendron simsii</name>
    <name type="common">Sims's rhododendron</name>
    <dbReference type="NCBI Taxonomy" id="118357"/>
    <lineage>
        <taxon>Eukaryota</taxon>
        <taxon>Viridiplantae</taxon>
        <taxon>Streptophyta</taxon>
        <taxon>Embryophyta</taxon>
        <taxon>Tracheophyta</taxon>
        <taxon>Spermatophyta</taxon>
        <taxon>Magnoliopsida</taxon>
        <taxon>eudicotyledons</taxon>
        <taxon>Gunneridae</taxon>
        <taxon>Pentapetalae</taxon>
        <taxon>asterids</taxon>
        <taxon>Ericales</taxon>
        <taxon>Ericaceae</taxon>
        <taxon>Ericoideae</taxon>
        <taxon>Rhodoreae</taxon>
        <taxon>Rhododendron</taxon>
    </lineage>
</organism>
<dbReference type="OrthoDB" id="440128at2759"/>
<dbReference type="SUPFAM" id="SSF54236">
    <property type="entry name" value="Ubiquitin-like"/>
    <property type="match status" value="1"/>
</dbReference>
<dbReference type="AlphaFoldDB" id="A0A834LAK6"/>
<evidence type="ECO:0000256" key="1">
    <source>
        <dbReference type="SAM" id="MobiDB-lite"/>
    </source>
</evidence>
<dbReference type="GO" id="GO:0000398">
    <property type="term" value="P:mRNA splicing, via spliceosome"/>
    <property type="evidence" value="ECO:0007669"/>
    <property type="project" value="InterPro"/>
</dbReference>
<evidence type="ECO:0000259" key="2">
    <source>
        <dbReference type="Pfam" id="PF06424"/>
    </source>
</evidence>
<dbReference type="EMBL" id="WJXA01000011">
    <property type="protein sequence ID" value="KAF7126578.1"/>
    <property type="molecule type" value="Genomic_DNA"/>
</dbReference>